<keyword evidence="3" id="KW-1185">Reference proteome</keyword>
<dbReference type="InterPro" id="IPR036887">
    <property type="entry name" value="HTH_APSES_sf"/>
</dbReference>
<comment type="caution">
    <text evidence="2">The sequence shown here is derived from an EMBL/GenBank/DDBJ whole genome shotgun (WGS) entry which is preliminary data.</text>
</comment>
<dbReference type="InterPro" id="IPR058744">
    <property type="entry name" value="BstA-like_C"/>
</dbReference>
<keyword evidence="2" id="KW-0238">DNA-binding</keyword>
<dbReference type="RefSeq" id="WP_088706120.1">
    <property type="nucleotide sequence ID" value="NZ_LSTO01000001.1"/>
</dbReference>
<gene>
    <name evidence="2" type="ORF">AYR66_06510</name>
</gene>
<accession>A0A254TF74</accession>
<dbReference type="GO" id="GO:0003677">
    <property type="term" value="F:DNA binding"/>
    <property type="evidence" value="ECO:0007669"/>
    <property type="project" value="UniProtKB-KW"/>
</dbReference>
<dbReference type="InterPro" id="IPR017880">
    <property type="entry name" value="KilA_N"/>
</dbReference>
<feature type="domain" description="KilA-N" evidence="1">
    <location>
        <begin position="8"/>
        <end position="113"/>
    </location>
</feature>
<sequence length="270" mass="30043">MAIKKQMDLDLIHHEENGAVIDQRAGDGYINATALCQAAGRKFSHYIENKATTAFLAALESDAGIPASVLVQSVKGGHAAHQGTWVHPQVAVNLGQWLSATFAVKVSKWVYDWMSGKGVPEASRRVPYHIERHMANQHKIPLTSFSILQEMSITLIGPLEAHGYSLPEKMVPDISQGRMFCDFLRKNGLADPATLPTYRHSFPDGREVDAKLYPIELLPAFRKFIAETWMPKKAEQYFLDRDPAALPYLAKVLRLEAPTPANAPNFKRIA</sequence>
<dbReference type="Pfam" id="PF04383">
    <property type="entry name" value="KilA-N"/>
    <property type="match status" value="1"/>
</dbReference>
<dbReference type="Gene3D" id="3.10.260.10">
    <property type="entry name" value="Transcription regulator HTH, APSES-type DNA-binding domain"/>
    <property type="match status" value="1"/>
</dbReference>
<dbReference type="Proteomes" id="UP000197535">
    <property type="component" value="Unassembled WGS sequence"/>
</dbReference>
<dbReference type="PROSITE" id="PS51301">
    <property type="entry name" value="KILA_N"/>
    <property type="match status" value="1"/>
</dbReference>
<reference evidence="2 3" key="1">
    <citation type="submission" date="2016-02" db="EMBL/GenBank/DDBJ databases">
        <authorList>
            <person name="Wen L."/>
            <person name="He K."/>
            <person name="Yang H."/>
        </authorList>
    </citation>
    <scope>NUCLEOTIDE SEQUENCE [LARGE SCALE GENOMIC DNA]</scope>
    <source>
        <strain evidence="2 3">TSA40</strain>
    </source>
</reference>
<dbReference type="AlphaFoldDB" id="A0A254TF74"/>
<evidence type="ECO:0000313" key="3">
    <source>
        <dbReference type="Proteomes" id="UP000197535"/>
    </source>
</evidence>
<evidence type="ECO:0000313" key="2">
    <source>
        <dbReference type="EMBL" id="OWW19203.1"/>
    </source>
</evidence>
<organism evidence="2 3">
    <name type="scientific">Noviherbaspirillum denitrificans</name>
    <dbReference type="NCBI Taxonomy" id="1968433"/>
    <lineage>
        <taxon>Bacteria</taxon>
        <taxon>Pseudomonadati</taxon>
        <taxon>Pseudomonadota</taxon>
        <taxon>Betaproteobacteria</taxon>
        <taxon>Burkholderiales</taxon>
        <taxon>Oxalobacteraceae</taxon>
        <taxon>Noviherbaspirillum</taxon>
    </lineage>
</organism>
<evidence type="ECO:0000259" key="1">
    <source>
        <dbReference type="PROSITE" id="PS51301"/>
    </source>
</evidence>
<dbReference type="SUPFAM" id="SSF54616">
    <property type="entry name" value="DNA-binding domain of Mlu1-box binding protein MBP1"/>
    <property type="match status" value="1"/>
</dbReference>
<dbReference type="InterPro" id="IPR018004">
    <property type="entry name" value="KilA/APSES_HTH"/>
</dbReference>
<proteinExistence type="predicted"/>
<protein>
    <submittedName>
        <fullName evidence="2">DNA-binding protein</fullName>
    </submittedName>
</protein>
<dbReference type="Pfam" id="PF26567">
    <property type="entry name" value="BstA_C"/>
    <property type="match status" value="1"/>
</dbReference>
<dbReference type="OrthoDB" id="9178758at2"/>
<dbReference type="EMBL" id="LSTO01000001">
    <property type="protein sequence ID" value="OWW19203.1"/>
    <property type="molecule type" value="Genomic_DNA"/>
</dbReference>
<dbReference type="SMART" id="SM01252">
    <property type="entry name" value="KilA-N"/>
    <property type="match status" value="1"/>
</dbReference>
<name>A0A254TF74_9BURK</name>